<dbReference type="AlphaFoldDB" id="A0ABD4T6V2"/>
<feature type="coiled-coil region" evidence="1">
    <location>
        <begin position="490"/>
        <end position="538"/>
    </location>
</feature>
<keyword evidence="4" id="KW-1185">Reference proteome</keyword>
<comment type="caution">
    <text evidence="3">The sequence shown here is derived from an EMBL/GenBank/DDBJ whole genome shotgun (WGS) entry which is preliminary data.</text>
</comment>
<keyword evidence="2" id="KW-0812">Transmembrane</keyword>
<accession>A0ABD4T6V2</accession>
<evidence type="ECO:0000256" key="1">
    <source>
        <dbReference type="SAM" id="Coils"/>
    </source>
</evidence>
<organism evidence="3 4">
    <name type="scientific">Lyngbya confervoides BDU141951</name>
    <dbReference type="NCBI Taxonomy" id="1574623"/>
    <lineage>
        <taxon>Bacteria</taxon>
        <taxon>Bacillati</taxon>
        <taxon>Cyanobacteriota</taxon>
        <taxon>Cyanophyceae</taxon>
        <taxon>Oscillatoriophycideae</taxon>
        <taxon>Oscillatoriales</taxon>
        <taxon>Microcoleaceae</taxon>
        <taxon>Lyngbya</taxon>
    </lineage>
</organism>
<keyword evidence="2" id="KW-1133">Transmembrane helix</keyword>
<name>A0ABD4T6V2_9CYAN</name>
<keyword evidence="1" id="KW-0175">Coiled coil</keyword>
<evidence type="ECO:0000313" key="4">
    <source>
        <dbReference type="Proteomes" id="UP000031561"/>
    </source>
</evidence>
<dbReference type="Gene3D" id="1.10.287.1490">
    <property type="match status" value="1"/>
</dbReference>
<dbReference type="RefSeq" id="WP_166275874.1">
    <property type="nucleotide sequence ID" value="NZ_JTHE03000088.1"/>
</dbReference>
<sequence length="586" mass="64163">MKGATGLAKNTPDQEFESLKQRCNVLFLVELISALSSIGGTIAAIVWNQVAFAASPLTLSVCLNLYSRALHDRLTMHTATADLIEAQRQYASKLQSMRSEFLGAELLDEEGSENFERGERFQELASKVQQLESFLEIQGSDFYSQGGALNQEVGILRNHQLEMAETIEGLTQRLEGQAAPSAVQTELQEDVARLSAAIYELEQRVVQSNVGPEATEFSQSLDLQAEMGALLHPLQDQVVALEHRLNELSHSASEPQPSSYDEQAVQARIESFVTPLQSQLSDLENRLGEMAATPAPEAQDGGAAELLVQLQTDVSTLQEALDQSLHQISTEVTHLQGAIQDSHQQLDEIHHRLDAVQKLAQETSQAANPDATQARIDAANASVREQYEAIAGKLGELNTIQDRLNQLQEATQASANALSREGLQAELDAVNRPIYDQLAALQAQAEQSSADLQPEIQRAMGPLQGHLESLDHRMTQLSEQSQDRATQDQLHGVQQQIQALEARLTGLSSQAPEQAEQINQLQGQIATLQSRVETVAQQVSGDLSRIPQLVEQQVEQRVSGLEGQLGASLPENPQDELDEVLRTLNF</sequence>
<evidence type="ECO:0008006" key="5">
    <source>
        <dbReference type="Google" id="ProtNLM"/>
    </source>
</evidence>
<evidence type="ECO:0000256" key="2">
    <source>
        <dbReference type="SAM" id="Phobius"/>
    </source>
</evidence>
<protein>
    <recommendedName>
        <fullName evidence="5">Chromosome partition protein Smc</fullName>
    </recommendedName>
</protein>
<dbReference type="Proteomes" id="UP000031561">
    <property type="component" value="Unassembled WGS sequence"/>
</dbReference>
<evidence type="ECO:0000313" key="3">
    <source>
        <dbReference type="EMBL" id="MCM1984191.1"/>
    </source>
</evidence>
<proteinExistence type="predicted"/>
<reference evidence="3 4" key="1">
    <citation type="journal article" date="2015" name="Genome Announc.">
        <title>Draft Genome Sequence of Filamentous Marine Cyanobacterium Lyngbya confervoides Strain BDU141951.</title>
        <authorList>
            <person name="Chandrababunaidu M.M."/>
            <person name="Sen D."/>
            <person name="Tripathy S."/>
        </authorList>
    </citation>
    <scope>NUCLEOTIDE SEQUENCE [LARGE SCALE GENOMIC DNA]</scope>
    <source>
        <strain evidence="3 4">BDU141951</strain>
    </source>
</reference>
<gene>
    <name evidence="3" type="ORF">QQ91_0015305</name>
</gene>
<dbReference type="EMBL" id="JTHE03000088">
    <property type="protein sequence ID" value="MCM1984191.1"/>
    <property type="molecule type" value="Genomic_DNA"/>
</dbReference>
<feature type="transmembrane region" description="Helical" evidence="2">
    <location>
        <begin position="25"/>
        <end position="47"/>
    </location>
</feature>
<keyword evidence="2" id="KW-0472">Membrane</keyword>